<dbReference type="STRING" id="633440.SAMN05421869_11941"/>
<gene>
    <name evidence="2" type="ORF">SAMN05421869_11941</name>
</gene>
<dbReference type="EMBL" id="FNDJ01000019">
    <property type="protein sequence ID" value="SDK80450.1"/>
    <property type="molecule type" value="Genomic_DNA"/>
</dbReference>
<dbReference type="Proteomes" id="UP000199202">
    <property type="component" value="Unassembled WGS sequence"/>
</dbReference>
<evidence type="ECO:0000313" key="2">
    <source>
        <dbReference type="EMBL" id="SDK80450.1"/>
    </source>
</evidence>
<dbReference type="AlphaFoldDB" id="A0A1G9EWF6"/>
<dbReference type="RefSeq" id="WP_090941661.1">
    <property type="nucleotide sequence ID" value="NZ_FNDJ01000019.1"/>
</dbReference>
<dbReference type="InterPro" id="IPR008969">
    <property type="entry name" value="CarboxyPept-like_regulatory"/>
</dbReference>
<dbReference type="SUPFAM" id="SSF49464">
    <property type="entry name" value="Carboxypeptidase regulatory domain-like"/>
    <property type="match status" value="1"/>
</dbReference>
<feature type="domain" description="Pvc16 N-terminal" evidence="1">
    <location>
        <begin position="7"/>
        <end position="168"/>
    </location>
</feature>
<name>A0A1G9EWF6_9ACTN</name>
<dbReference type="InterPro" id="IPR025351">
    <property type="entry name" value="Pvc16_N"/>
</dbReference>
<organism evidence="2 3">
    <name type="scientific">Nonomuraea jiangxiensis</name>
    <dbReference type="NCBI Taxonomy" id="633440"/>
    <lineage>
        <taxon>Bacteria</taxon>
        <taxon>Bacillati</taxon>
        <taxon>Actinomycetota</taxon>
        <taxon>Actinomycetes</taxon>
        <taxon>Streptosporangiales</taxon>
        <taxon>Streptosporangiaceae</taxon>
        <taxon>Nonomuraea</taxon>
    </lineage>
</organism>
<keyword evidence="2" id="KW-0121">Carboxypeptidase</keyword>
<keyword evidence="2" id="KW-0378">Hydrolase</keyword>
<dbReference type="OrthoDB" id="5514409at2"/>
<accession>A0A1G9EWF6</accession>
<reference evidence="2 3" key="1">
    <citation type="submission" date="2016-10" db="EMBL/GenBank/DDBJ databases">
        <authorList>
            <person name="de Groot N.N."/>
        </authorList>
    </citation>
    <scope>NUCLEOTIDE SEQUENCE [LARGE SCALE GENOMIC DNA]</scope>
    <source>
        <strain evidence="2 3">CGMCC 4.6533</strain>
    </source>
</reference>
<dbReference type="Pfam" id="PF13620">
    <property type="entry name" value="CarboxypepD_reg"/>
    <property type="match status" value="1"/>
</dbReference>
<dbReference type="Gene3D" id="2.60.40.1120">
    <property type="entry name" value="Carboxypeptidase-like, regulatory domain"/>
    <property type="match status" value="1"/>
</dbReference>
<keyword evidence="3" id="KW-1185">Reference proteome</keyword>
<dbReference type="GO" id="GO:0004180">
    <property type="term" value="F:carboxypeptidase activity"/>
    <property type="evidence" value="ECO:0007669"/>
    <property type="project" value="UniProtKB-KW"/>
</dbReference>
<evidence type="ECO:0000259" key="1">
    <source>
        <dbReference type="Pfam" id="PF14065"/>
    </source>
</evidence>
<dbReference type="Pfam" id="PF14065">
    <property type="entry name" value="Pvc16_N"/>
    <property type="match status" value="1"/>
</dbReference>
<sequence>MFHDLDLTLAVLLSDAPAAELPELNGADVSFEAPDRGFHPPAATVNLFLHEVKENRVLRHPAPILRDNVRRRPPLRADCSYLVTTWVPGPVGAQRVITEHRLLGQALAWLGRFPTLPERFLRGSLADPERIYPLPTAVAQLDPADHNGDFWAAMGVPPRPAFQLTVTIELDLGFPLAEHPVASVEVGHAGEPYVAFGGQVTDAAGAPVPGARVELEPTGRTAHTDAAGRFAFDRVSPGDGYRLHAAATGHPPVDRPIVVPDPNGHYDLRFQ</sequence>
<evidence type="ECO:0000313" key="3">
    <source>
        <dbReference type="Proteomes" id="UP000199202"/>
    </source>
</evidence>
<keyword evidence="2" id="KW-0645">Protease</keyword>
<protein>
    <submittedName>
        <fullName evidence="2">Carboxypeptidase regulatory-like domain-containing protein</fullName>
    </submittedName>
</protein>
<proteinExistence type="predicted"/>